<proteinExistence type="predicted"/>
<dbReference type="AlphaFoldDB" id="A0A075I0A1"/>
<name>A0A075I0A1_9EURY</name>
<evidence type="ECO:0000313" key="1">
    <source>
        <dbReference type="EMBL" id="AIF21225.1"/>
    </source>
</evidence>
<dbReference type="EMBL" id="KF901185">
    <property type="protein sequence ID" value="AIF21225.1"/>
    <property type="molecule type" value="Genomic_DNA"/>
</dbReference>
<accession>A0A075I0A1</accession>
<sequence length="183" mass="21106">MVECIFCEEQVSEDAEECPHCSKKPFSGMYFDPSSFDEAARLDKEGDSEGAWRILFAEWQQHTDHDYFDQEMAGKIRERIGTLLDRNPELIGKRVQIMLEDCSIEAYWSGGGHDVTTIEEAMQLARDAQRPDLELEAFEHHCSIQVQRYGGSYWETEGLRDRLEELRQRAADYHGNDPGPTEP</sequence>
<organism evidence="1">
    <name type="scientific">uncultured marine group II/III euryarchaeote KM3_98_F04</name>
    <dbReference type="NCBI Taxonomy" id="1456548"/>
    <lineage>
        <taxon>Archaea</taxon>
        <taxon>Methanobacteriati</taxon>
        <taxon>Methanobacteriota</taxon>
        <taxon>environmental samples</taxon>
    </lineage>
</organism>
<protein>
    <submittedName>
        <fullName evidence="1">Uncharacterized protein</fullName>
    </submittedName>
</protein>
<reference evidence="1" key="1">
    <citation type="journal article" date="2014" name="Genome Biol. Evol.">
        <title>Pangenome evidence for extensive interdomain horizontal transfer affecting lineage core and shell genes in uncultured planktonic thaumarchaeota and euryarchaeota.</title>
        <authorList>
            <person name="Deschamps P."/>
            <person name="Zivanovic Y."/>
            <person name="Moreira D."/>
            <person name="Rodriguez-Valera F."/>
            <person name="Lopez-Garcia P."/>
        </authorList>
    </citation>
    <scope>NUCLEOTIDE SEQUENCE</scope>
</reference>